<keyword evidence="2" id="KW-1185">Reference proteome</keyword>
<sequence>MKKSILLIQPENQKMNRFRRKQFNNFVQITMPYLACFIDEAKYKITLVDEYQQQIPYTQKFDLVAITAAEQRGHWGLTE</sequence>
<dbReference type="EMBL" id="CP009287">
    <property type="protein sequence ID" value="AIQ67322.1"/>
    <property type="molecule type" value="Genomic_DNA"/>
</dbReference>
<accession>A0A089M289</accession>
<evidence type="ECO:0000313" key="2">
    <source>
        <dbReference type="Proteomes" id="UP000029500"/>
    </source>
</evidence>
<reference evidence="1 2" key="1">
    <citation type="submission" date="2014-08" db="EMBL/GenBank/DDBJ databases">
        <title>Comparative genomics of the Paenibacillus odorifer group.</title>
        <authorList>
            <person name="den Bakker H.C."/>
            <person name="Tsai Y.-C."/>
            <person name="Martin N."/>
            <person name="Korlach J."/>
            <person name="Wiedmann M."/>
        </authorList>
    </citation>
    <scope>NUCLEOTIDE SEQUENCE [LARGE SCALE GENOMIC DNA]</scope>
    <source>
        <strain evidence="1 2">DSM 15220</strain>
    </source>
</reference>
<name>A0A089M289_9BACL</name>
<proteinExistence type="predicted"/>
<evidence type="ECO:0000313" key="1">
    <source>
        <dbReference type="EMBL" id="AIQ67322.1"/>
    </source>
</evidence>
<protein>
    <submittedName>
        <fullName evidence="1">Uncharacterized protein</fullName>
    </submittedName>
</protein>
<dbReference type="HOGENOM" id="CLU_2602669_0_0_9"/>
<dbReference type="AlphaFoldDB" id="A0A089M289"/>
<dbReference type="STRING" id="189425.PGRAT_06465"/>
<dbReference type="eggNOG" id="COG1032">
    <property type="taxonomic scope" value="Bacteria"/>
</dbReference>
<dbReference type="Proteomes" id="UP000029500">
    <property type="component" value="Chromosome"/>
</dbReference>
<dbReference type="KEGG" id="pgm:PGRAT_06465"/>
<gene>
    <name evidence="1" type="ORF">PGRAT_06465</name>
</gene>
<dbReference type="RefSeq" id="WP_025708944.1">
    <property type="nucleotide sequence ID" value="NZ_CP009287.1"/>
</dbReference>
<organism evidence="1 2">
    <name type="scientific">Paenibacillus graminis</name>
    <dbReference type="NCBI Taxonomy" id="189425"/>
    <lineage>
        <taxon>Bacteria</taxon>
        <taxon>Bacillati</taxon>
        <taxon>Bacillota</taxon>
        <taxon>Bacilli</taxon>
        <taxon>Bacillales</taxon>
        <taxon>Paenibacillaceae</taxon>
        <taxon>Paenibacillus</taxon>
    </lineage>
</organism>